<reference evidence="2 3" key="1">
    <citation type="submission" date="2019-05" db="EMBL/GenBank/DDBJ databases">
        <title>Streptomyces marianii sp. nov., a novel marine actinomycete from southern coast of India.</title>
        <authorList>
            <person name="Iniyan A.M."/>
            <person name="Wink J."/>
            <person name="Ramprasad E."/>
            <person name="Ramana C.V."/>
            <person name="Bunk B."/>
            <person name="Sproer C."/>
            <person name="Joseph F.-J.R.S."/>
            <person name="Vincent S.G.P."/>
        </authorList>
    </citation>
    <scope>NUCLEOTIDE SEQUENCE [LARGE SCALE GENOMIC DNA]</scope>
    <source>
        <strain evidence="2 3">ICN19</strain>
    </source>
</reference>
<comment type="caution">
    <text evidence="2">The sequence shown here is derived from an EMBL/GenBank/DDBJ whole genome shotgun (WGS) entry which is preliminary data.</text>
</comment>
<dbReference type="RefSeq" id="WP_138057020.1">
    <property type="nucleotide sequence ID" value="NZ_VAWE01000001.1"/>
</dbReference>
<protein>
    <submittedName>
        <fullName evidence="2">Uncharacterized protein</fullName>
    </submittedName>
</protein>
<sequence>MSANRLRTFVERHEELAQFRSVVEGPADSFAVLFLTAPVGIGKSTPLRRFADEYYSLRSWHGRDRSRPWGRRPSRTRPSRPPAVVDRSWPARGAPRQRSGCALARPRSADRDPASGRPENLAARVLGIIAAGASAAMMIPVGDGAYAQGLSRSPRGSPYPDIAQQAARAELAEARSAPSPG</sequence>
<name>A0A5R9EF38_9ACTN</name>
<keyword evidence="3" id="KW-1185">Reference proteome</keyword>
<dbReference type="EMBL" id="VAWE01000001">
    <property type="protein sequence ID" value="TLQ47745.1"/>
    <property type="molecule type" value="Genomic_DNA"/>
</dbReference>
<organism evidence="2 3">
    <name type="scientific">Streptomyces marianii</name>
    <dbReference type="NCBI Taxonomy" id="1817406"/>
    <lineage>
        <taxon>Bacteria</taxon>
        <taxon>Bacillati</taxon>
        <taxon>Actinomycetota</taxon>
        <taxon>Actinomycetes</taxon>
        <taxon>Kitasatosporales</taxon>
        <taxon>Streptomycetaceae</taxon>
        <taxon>Streptomyces</taxon>
    </lineage>
</organism>
<dbReference type="AlphaFoldDB" id="A0A5R9EF38"/>
<evidence type="ECO:0000313" key="2">
    <source>
        <dbReference type="EMBL" id="TLQ47745.1"/>
    </source>
</evidence>
<proteinExistence type="predicted"/>
<accession>A0A5R9EF38</accession>
<feature type="compositionally biased region" description="Basic residues" evidence="1">
    <location>
        <begin position="68"/>
        <end position="78"/>
    </location>
</feature>
<evidence type="ECO:0000313" key="3">
    <source>
        <dbReference type="Proteomes" id="UP000305921"/>
    </source>
</evidence>
<dbReference type="Proteomes" id="UP000305921">
    <property type="component" value="Unassembled WGS sequence"/>
</dbReference>
<evidence type="ECO:0000256" key="1">
    <source>
        <dbReference type="SAM" id="MobiDB-lite"/>
    </source>
</evidence>
<dbReference type="OrthoDB" id="5167319at2"/>
<gene>
    <name evidence="2" type="ORF">FEF34_36760</name>
</gene>
<feature type="region of interest" description="Disordered" evidence="1">
    <location>
        <begin position="62"/>
        <end position="117"/>
    </location>
</feature>